<feature type="domain" description="Sigma-54 factor interaction" evidence="12">
    <location>
        <begin position="26"/>
        <end position="255"/>
    </location>
</feature>
<feature type="region of interest" description="Disordered" evidence="11">
    <location>
        <begin position="278"/>
        <end position="301"/>
    </location>
</feature>
<dbReference type="GO" id="GO:0043565">
    <property type="term" value="F:sequence-specific DNA binding"/>
    <property type="evidence" value="ECO:0007669"/>
    <property type="project" value="InterPro"/>
</dbReference>
<dbReference type="InterPro" id="IPR025944">
    <property type="entry name" value="Sigma_54_int_dom_CS"/>
</dbReference>
<dbReference type="CDD" id="cd00009">
    <property type="entry name" value="AAA"/>
    <property type="match status" value="1"/>
</dbReference>
<dbReference type="InterPro" id="IPR002197">
    <property type="entry name" value="HTH_Fis"/>
</dbReference>
<evidence type="ECO:0000256" key="2">
    <source>
        <dbReference type="ARBA" id="ARBA00011135"/>
    </source>
</evidence>
<keyword evidence="6" id="KW-0902">Two-component regulatory system</keyword>
<dbReference type="Pfam" id="PF00158">
    <property type="entry name" value="Sigma54_activat"/>
    <property type="match status" value="1"/>
</dbReference>
<organism evidence="13 14">
    <name type="scientific">Paragemmobacter kunshanensis</name>
    <dbReference type="NCBI Taxonomy" id="2583234"/>
    <lineage>
        <taxon>Bacteria</taxon>
        <taxon>Pseudomonadati</taxon>
        <taxon>Pseudomonadota</taxon>
        <taxon>Alphaproteobacteria</taxon>
        <taxon>Rhodobacterales</taxon>
        <taxon>Paracoccaceae</taxon>
        <taxon>Paragemmobacter</taxon>
    </lineage>
</organism>
<comment type="function">
    <text evidence="1">Required for activation of most nif operons, which are directly involved in nitrogen fixation.</text>
</comment>
<proteinExistence type="predicted"/>
<evidence type="ECO:0000313" key="14">
    <source>
        <dbReference type="Proteomes" id="UP000474758"/>
    </source>
</evidence>
<keyword evidence="7" id="KW-0805">Transcription regulation</keyword>
<dbReference type="InterPro" id="IPR058031">
    <property type="entry name" value="AAA_lid_NorR"/>
</dbReference>
<dbReference type="Gene3D" id="3.40.50.300">
    <property type="entry name" value="P-loop containing nucleotide triphosphate hydrolases"/>
    <property type="match status" value="1"/>
</dbReference>
<dbReference type="GO" id="GO:0000160">
    <property type="term" value="P:phosphorelay signal transduction system"/>
    <property type="evidence" value="ECO:0007669"/>
    <property type="project" value="UniProtKB-KW"/>
</dbReference>
<evidence type="ECO:0000256" key="3">
    <source>
        <dbReference type="ARBA" id="ARBA00015308"/>
    </source>
</evidence>
<evidence type="ECO:0000256" key="8">
    <source>
        <dbReference type="ARBA" id="ARBA00023125"/>
    </source>
</evidence>
<gene>
    <name evidence="13" type="ORF">G5V65_03935</name>
</gene>
<dbReference type="Pfam" id="PF25601">
    <property type="entry name" value="AAA_lid_14"/>
    <property type="match status" value="1"/>
</dbReference>
<dbReference type="InterPro" id="IPR003593">
    <property type="entry name" value="AAA+_ATPase"/>
</dbReference>
<keyword evidence="9" id="KW-0010">Activator</keyword>
<sequence>MTTQWIARDISAHAIPVPVNLIDRVIVGETAPMRQLKRMISAVAVSDAAVLVRGPTGAGKELVAEALHRASGRSGALVAVNCAAIPAELLESELFGHEKGAFTGAEKARPGRIEQAAGGTLFLDEIGDMPLALQAKLLRVLETRRIQRLGGTSEQMVDFRLVTATHRDLNAAVAAGDFRADLFYRISVFPLSVPSLAERTADIPLILARLIEDYSAANPAAEIPHFDLGALRALSAHPWPGNIRELKNVLMRAFVMLPGRMVTARHVRDNLLGMEMPAPEDEDFSLPEPPAPAEKGDLPDPSQFHDALSRLNDIDLRGYIRDIEVALIEAALDKRQGNVAQAADALRLRRTTLIEKMKKFGIRRGLVA</sequence>
<evidence type="ECO:0000256" key="9">
    <source>
        <dbReference type="ARBA" id="ARBA00023159"/>
    </source>
</evidence>
<evidence type="ECO:0000256" key="1">
    <source>
        <dbReference type="ARBA" id="ARBA00002167"/>
    </source>
</evidence>
<evidence type="ECO:0000256" key="11">
    <source>
        <dbReference type="SAM" id="MobiDB-lite"/>
    </source>
</evidence>
<evidence type="ECO:0000256" key="7">
    <source>
        <dbReference type="ARBA" id="ARBA00023015"/>
    </source>
</evidence>
<evidence type="ECO:0000259" key="12">
    <source>
        <dbReference type="PROSITE" id="PS50045"/>
    </source>
</evidence>
<dbReference type="Proteomes" id="UP000474758">
    <property type="component" value="Unassembled WGS sequence"/>
</dbReference>
<comment type="caution">
    <text evidence="13">The sequence shown here is derived from an EMBL/GenBank/DDBJ whole genome shotgun (WGS) entry which is preliminary data.</text>
</comment>
<dbReference type="PROSITE" id="PS00688">
    <property type="entry name" value="SIGMA54_INTERACT_3"/>
    <property type="match status" value="1"/>
</dbReference>
<evidence type="ECO:0000256" key="6">
    <source>
        <dbReference type="ARBA" id="ARBA00023012"/>
    </source>
</evidence>
<dbReference type="GO" id="GO:0006355">
    <property type="term" value="P:regulation of DNA-templated transcription"/>
    <property type="evidence" value="ECO:0007669"/>
    <property type="project" value="InterPro"/>
</dbReference>
<dbReference type="InterPro" id="IPR002078">
    <property type="entry name" value="Sigma_54_int"/>
</dbReference>
<reference evidence="13 14" key="1">
    <citation type="submission" date="2020-02" db="EMBL/GenBank/DDBJ databases">
        <title>Rhodobacter translucens sp. nov., a novel bacterium isolated from activated sludge.</title>
        <authorList>
            <person name="Liu J."/>
        </authorList>
    </citation>
    <scope>NUCLEOTIDE SEQUENCE [LARGE SCALE GENOMIC DNA]</scope>
    <source>
        <strain evidence="13 14">HX-7-19</strain>
    </source>
</reference>
<dbReference type="SUPFAM" id="SSF46689">
    <property type="entry name" value="Homeodomain-like"/>
    <property type="match status" value="1"/>
</dbReference>
<keyword evidence="4" id="KW-0547">Nucleotide-binding</keyword>
<dbReference type="PROSITE" id="PS00676">
    <property type="entry name" value="SIGMA54_INTERACT_2"/>
    <property type="match status" value="1"/>
</dbReference>
<dbReference type="InterPro" id="IPR027417">
    <property type="entry name" value="P-loop_NTPase"/>
</dbReference>
<dbReference type="Gene3D" id="1.10.10.60">
    <property type="entry name" value="Homeodomain-like"/>
    <property type="match status" value="1"/>
</dbReference>
<dbReference type="SUPFAM" id="SSF52540">
    <property type="entry name" value="P-loop containing nucleoside triphosphate hydrolases"/>
    <property type="match status" value="1"/>
</dbReference>
<protein>
    <recommendedName>
        <fullName evidence="3">Nif-specific regulatory protein</fullName>
    </recommendedName>
</protein>
<dbReference type="SMART" id="SM00382">
    <property type="entry name" value="AAA"/>
    <property type="match status" value="1"/>
</dbReference>
<comment type="subunit">
    <text evidence="2">Interacts with sigma-54.</text>
</comment>
<evidence type="ECO:0000313" key="13">
    <source>
        <dbReference type="EMBL" id="NGQ90033.1"/>
    </source>
</evidence>
<dbReference type="PANTHER" id="PTHR32071:SF117">
    <property type="entry name" value="PTS-DEPENDENT DIHYDROXYACETONE KINASE OPERON REGULATORY PROTEIN-RELATED"/>
    <property type="match status" value="1"/>
</dbReference>
<dbReference type="PRINTS" id="PR01590">
    <property type="entry name" value="HTHFIS"/>
</dbReference>
<keyword evidence="10" id="KW-0804">Transcription</keyword>
<dbReference type="FunFam" id="3.40.50.300:FF:000006">
    <property type="entry name" value="DNA-binding transcriptional regulator NtrC"/>
    <property type="match status" value="1"/>
</dbReference>
<dbReference type="PROSITE" id="PS50045">
    <property type="entry name" value="SIGMA54_INTERACT_4"/>
    <property type="match status" value="1"/>
</dbReference>
<name>A0A6M1U569_9RHOB</name>
<dbReference type="EMBL" id="JAALFE010000003">
    <property type="protein sequence ID" value="NGQ90033.1"/>
    <property type="molecule type" value="Genomic_DNA"/>
</dbReference>
<evidence type="ECO:0000256" key="5">
    <source>
        <dbReference type="ARBA" id="ARBA00022840"/>
    </source>
</evidence>
<evidence type="ECO:0000256" key="10">
    <source>
        <dbReference type="ARBA" id="ARBA00023163"/>
    </source>
</evidence>
<keyword evidence="8" id="KW-0238">DNA-binding</keyword>
<dbReference type="Pfam" id="PF02954">
    <property type="entry name" value="HTH_8"/>
    <property type="match status" value="1"/>
</dbReference>
<evidence type="ECO:0000256" key="4">
    <source>
        <dbReference type="ARBA" id="ARBA00022741"/>
    </source>
</evidence>
<accession>A0A6M1U569</accession>
<dbReference type="Gene3D" id="1.10.8.60">
    <property type="match status" value="1"/>
</dbReference>
<keyword evidence="5" id="KW-0067">ATP-binding</keyword>
<dbReference type="InterPro" id="IPR025943">
    <property type="entry name" value="Sigma_54_int_dom_ATP-bd_2"/>
</dbReference>
<dbReference type="GO" id="GO:0005524">
    <property type="term" value="F:ATP binding"/>
    <property type="evidence" value="ECO:0007669"/>
    <property type="project" value="UniProtKB-KW"/>
</dbReference>
<dbReference type="InterPro" id="IPR009057">
    <property type="entry name" value="Homeodomain-like_sf"/>
</dbReference>
<keyword evidence="14" id="KW-1185">Reference proteome</keyword>
<dbReference type="PANTHER" id="PTHR32071">
    <property type="entry name" value="TRANSCRIPTIONAL REGULATORY PROTEIN"/>
    <property type="match status" value="1"/>
</dbReference>
<dbReference type="AlphaFoldDB" id="A0A6M1U569"/>